<dbReference type="EC" id="2.7.11.1" evidence="2"/>
<dbReference type="EMBL" id="MNCJ02000316">
    <property type="protein sequence ID" value="KAF5821334.1"/>
    <property type="molecule type" value="Genomic_DNA"/>
</dbReference>
<sequence length="86" mass="10256">MVTDLRRCRLSELRRRALQRRAAEAKLSSKEEEQLLRNLEKKETEYMRLQRHKIGIDDFELLTLIGKGAFGENVLVKLNYDEFDLF</sequence>
<name>A0A251VPB1_HELAN</name>
<protein>
    <submittedName>
        <fullName evidence="2">Non-specific serine/threonine protein kinase</fullName>
        <ecNumber evidence="2">2.7.11.1</ecNumber>
    </submittedName>
</protein>
<gene>
    <name evidence="3" type="ORF">HannXRQ_Chr01g0008841</name>
    <name evidence="2" type="ORF">HanXRQr2_Chr01g0012741</name>
</gene>
<keyword evidence="4" id="KW-1185">Reference proteome</keyword>
<dbReference type="Gene3D" id="3.30.200.20">
    <property type="entry name" value="Phosphorylase Kinase, domain 1"/>
    <property type="match status" value="1"/>
</dbReference>
<dbReference type="Proteomes" id="UP000215914">
    <property type="component" value="Chromosome 1"/>
</dbReference>
<evidence type="ECO:0000313" key="3">
    <source>
        <dbReference type="EMBL" id="OTG36551.1"/>
    </source>
</evidence>
<accession>A0A251VPB1</accession>
<keyword evidence="2" id="KW-0723">Serine/threonine-protein kinase</keyword>
<proteinExistence type="predicted"/>
<dbReference type="AlphaFoldDB" id="A0A251VPB1"/>
<dbReference type="InParanoid" id="A0A251VPB1"/>
<keyword evidence="2" id="KW-0808">Transferase</keyword>
<reference evidence="2" key="3">
    <citation type="submission" date="2020-06" db="EMBL/GenBank/DDBJ databases">
        <title>Helianthus annuus Genome sequencing and assembly Release 2.</title>
        <authorList>
            <person name="Gouzy J."/>
            <person name="Langlade N."/>
            <person name="Munos S."/>
        </authorList>
    </citation>
    <scope>NUCLEOTIDE SEQUENCE</scope>
    <source>
        <tissue evidence="2">Leaves</tissue>
    </source>
</reference>
<feature type="coiled-coil region" evidence="1">
    <location>
        <begin position="15"/>
        <end position="52"/>
    </location>
</feature>
<keyword evidence="1" id="KW-0175">Coiled coil</keyword>
<keyword evidence="2" id="KW-0418">Kinase</keyword>
<dbReference type="Gramene" id="mRNA:HanXRQr2_Chr01g0012741">
    <property type="protein sequence ID" value="mRNA:HanXRQr2_Chr01g0012741"/>
    <property type="gene ID" value="HanXRQr2_Chr01g0012741"/>
</dbReference>
<organism evidence="3 4">
    <name type="scientific">Helianthus annuus</name>
    <name type="common">Common sunflower</name>
    <dbReference type="NCBI Taxonomy" id="4232"/>
    <lineage>
        <taxon>Eukaryota</taxon>
        <taxon>Viridiplantae</taxon>
        <taxon>Streptophyta</taxon>
        <taxon>Embryophyta</taxon>
        <taxon>Tracheophyta</taxon>
        <taxon>Spermatophyta</taxon>
        <taxon>Magnoliopsida</taxon>
        <taxon>eudicotyledons</taxon>
        <taxon>Gunneridae</taxon>
        <taxon>Pentapetalae</taxon>
        <taxon>asterids</taxon>
        <taxon>campanulids</taxon>
        <taxon>Asterales</taxon>
        <taxon>Asteraceae</taxon>
        <taxon>Asteroideae</taxon>
        <taxon>Heliantheae alliance</taxon>
        <taxon>Heliantheae</taxon>
        <taxon>Helianthus</taxon>
    </lineage>
</organism>
<evidence type="ECO:0000313" key="4">
    <source>
        <dbReference type="Proteomes" id="UP000215914"/>
    </source>
</evidence>
<dbReference type="EMBL" id="CM007890">
    <property type="protein sequence ID" value="OTG36551.1"/>
    <property type="molecule type" value="Genomic_DNA"/>
</dbReference>
<reference evidence="3" key="2">
    <citation type="submission" date="2017-02" db="EMBL/GenBank/DDBJ databases">
        <title>Sunflower complete genome.</title>
        <authorList>
            <person name="Langlade N."/>
            <person name="Munos S."/>
        </authorList>
    </citation>
    <scope>NUCLEOTIDE SEQUENCE [LARGE SCALE GENOMIC DNA]</scope>
    <source>
        <tissue evidence="3">Leaves</tissue>
    </source>
</reference>
<dbReference type="GO" id="GO:0004674">
    <property type="term" value="F:protein serine/threonine kinase activity"/>
    <property type="evidence" value="ECO:0007669"/>
    <property type="project" value="UniProtKB-KW"/>
</dbReference>
<reference evidence="2 4" key="1">
    <citation type="journal article" date="2017" name="Nature">
        <title>The sunflower genome provides insights into oil metabolism, flowering and Asterid evolution.</title>
        <authorList>
            <person name="Badouin H."/>
            <person name="Gouzy J."/>
            <person name="Grassa C.J."/>
            <person name="Murat F."/>
            <person name="Staton S.E."/>
            <person name="Cottret L."/>
            <person name="Lelandais-Briere C."/>
            <person name="Owens G.L."/>
            <person name="Carrere S."/>
            <person name="Mayjonade B."/>
            <person name="Legrand L."/>
            <person name="Gill N."/>
            <person name="Kane N.C."/>
            <person name="Bowers J.E."/>
            <person name="Hubner S."/>
            <person name="Bellec A."/>
            <person name="Berard A."/>
            <person name="Berges H."/>
            <person name="Blanchet N."/>
            <person name="Boniface M.C."/>
            <person name="Brunel D."/>
            <person name="Catrice O."/>
            <person name="Chaidir N."/>
            <person name="Claudel C."/>
            <person name="Donnadieu C."/>
            <person name="Faraut T."/>
            <person name="Fievet G."/>
            <person name="Helmstetter N."/>
            <person name="King M."/>
            <person name="Knapp S.J."/>
            <person name="Lai Z."/>
            <person name="Le Paslier M.C."/>
            <person name="Lippi Y."/>
            <person name="Lorenzon L."/>
            <person name="Mandel J.R."/>
            <person name="Marage G."/>
            <person name="Marchand G."/>
            <person name="Marquand E."/>
            <person name="Bret-Mestries E."/>
            <person name="Morien E."/>
            <person name="Nambeesan S."/>
            <person name="Nguyen T."/>
            <person name="Pegot-Espagnet P."/>
            <person name="Pouilly N."/>
            <person name="Raftis F."/>
            <person name="Sallet E."/>
            <person name="Schiex T."/>
            <person name="Thomas J."/>
            <person name="Vandecasteele C."/>
            <person name="Vares D."/>
            <person name="Vear F."/>
            <person name="Vautrin S."/>
            <person name="Crespi M."/>
            <person name="Mangin B."/>
            <person name="Burke J.M."/>
            <person name="Salse J."/>
            <person name="Munos S."/>
            <person name="Vincourt P."/>
            <person name="Rieseberg L.H."/>
            <person name="Langlade N.B."/>
        </authorList>
    </citation>
    <scope>NUCLEOTIDE SEQUENCE [LARGE SCALE GENOMIC DNA]</scope>
    <source>
        <strain evidence="4">cv. SF193</strain>
        <tissue evidence="2">Leaves</tissue>
    </source>
</reference>
<dbReference type="STRING" id="4232.A0A251VPB1"/>
<evidence type="ECO:0000313" key="2">
    <source>
        <dbReference type="EMBL" id="KAF5821334.1"/>
    </source>
</evidence>
<evidence type="ECO:0000256" key="1">
    <source>
        <dbReference type="SAM" id="Coils"/>
    </source>
</evidence>